<dbReference type="Pfam" id="PF19300">
    <property type="entry name" value="BPD_transp_1_N"/>
    <property type="match status" value="1"/>
</dbReference>
<gene>
    <name evidence="9" type="ORF">HF843_07205</name>
</gene>
<dbReference type="SUPFAM" id="SSF161098">
    <property type="entry name" value="MetI-like"/>
    <property type="match status" value="1"/>
</dbReference>
<feature type="transmembrane region" description="Helical" evidence="7">
    <location>
        <begin position="123"/>
        <end position="145"/>
    </location>
</feature>
<dbReference type="GO" id="GO:0005886">
    <property type="term" value="C:plasma membrane"/>
    <property type="evidence" value="ECO:0007669"/>
    <property type="project" value="UniProtKB-SubCell"/>
</dbReference>
<keyword evidence="3" id="KW-1003">Cell membrane</keyword>
<evidence type="ECO:0000313" key="10">
    <source>
        <dbReference type="Proteomes" id="UP000583419"/>
    </source>
</evidence>
<dbReference type="AlphaFoldDB" id="A0A848D7F4"/>
<proteinExistence type="inferred from homology"/>
<comment type="caution">
    <text evidence="9">The sequence shown here is derived from an EMBL/GenBank/DDBJ whole genome shotgun (WGS) entry which is preliminary data.</text>
</comment>
<dbReference type="InterPro" id="IPR000515">
    <property type="entry name" value="MetI-like"/>
</dbReference>
<evidence type="ECO:0000256" key="6">
    <source>
        <dbReference type="ARBA" id="ARBA00023136"/>
    </source>
</evidence>
<sequence>MLIPLVLGILFVTTFLLDLTPGDPARLVAGPRASAQDVAKVRDDLGLNRPFIVRYVMYVANVCHGDFGVSFKTGQNVSQQIAQQLPVTLGIAVGAIVLSLLISVPLAIVAAKHADGPIDQGIRVFDVLCIGLPSFWIAVMLITYVALPSGIFPVAGLGDTMSDHILALALPILTVTIGLIPPMVRSLRAALLEVYGSDYFIAAKTLGFHGGELTRWFVLRNASGPLVTVAASQAGFALFGTTVVEVAFALPGIGQGMVTAASSRDFPLIQGYTFAFAIIVIAIYLVADIISAAIDPRVRIES</sequence>
<protein>
    <submittedName>
        <fullName evidence="9">ABC transporter permease</fullName>
    </submittedName>
</protein>
<evidence type="ECO:0000256" key="2">
    <source>
        <dbReference type="ARBA" id="ARBA00022448"/>
    </source>
</evidence>
<keyword evidence="2 7" id="KW-0813">Transport</keyword>
<evidence type="ECO:0000256" key="1">
    <source>
        <dbReference type="ARBA" id="ARBA00004651"/>
    </source>
</evidence>
<accession>A0A848D7F4</accession>
<dbReference type="Proteomes" id="UP000583419">
    <property type="component" value="Unassembled WGS sequence"/>
</dbReference>
<dbReference type="PANTHER" id="PTHR43163">
    <property type="entry name" value="DIPEPTIDE TRANSPORT SYSTEM PERMEASE PROTEIN DPPB-RELATED"/>
    <property type="match status" value="1"/>
</dbReference>
<dbReference type="Pfam" id="PF00528">
    <property type="entry name" value="BPD_transp_1"/>
    <property type="match status" value="1"/>
</dbReference>
<evidence type="ECO:0000256" key="3">
    <source>
        <dbReference type="ARBA" id="ARBA00022475"/>
    </source>
</evidence>
<keyword evidence="4 7" id="KW-0812">Transmembrane</keyword>
<feature type="transmembrane region" description="Helical" evidence="7">
    <location>
        <begin position="87"/>
        <end position="111"/>
    </location>
</feature>
<keyword evidence="5 7" id="KW-1133">Transmembrane helix</keyword>
<name>A0A848D7F4_9BIFI</name>
<evidence type="ECO:0000259" key="8">
    <source>
        <dbReference type="PROSITE" id="PS50928"/>
    </source>
</evidence>
<keyword evidence="6 7" id="KW-0472">Membrane</keyword>
<organism evidence="9 10">
    <name type="scientific">Bifidobacterium boum</name>
    <dbReference type="NCBI Taxonomy" id="78343"/>
    <lineage>
        <taxon>Bacteria</taxon>
        <taxon>Bacillati</taxon>
        <taxon>Actinomycetota</taxon>
        <taxon>Actinomycetes</taxon>
        <taxon>Bifidobacteriales</taxon>
        <taxon>Bifidobacteriaceae</taxon>
        <taxon>Bifidobacterium</taxon>
    </lineage>
</organism>
<evidence type="ECO:0000256" key="4">
    <source>
        <dbReference type="ARBA" id="ARBA00022692"/>
    </source>
</evidence>
<dbReference type="PANTHER" id="PTHR43163:SF6">
    <property type="entry name" value="DIPEPTIDE TRANSPORT SYSTEM PERMEASE PROTEIN DPPB-RELATED"/>
    <property type="match status" value="1"/>
</dbReference>
<comment type="similarity">
    <text evidence="7">Belongs to the binding-protein-dependent transport system permease family.</text>
</comment>
<evidence type="ECO:0000256" key="5">
    <source>
        <dbReference type="ARBA" id="ARBA00022989"/>
    </source>
</evidence>
<feature type="transmembrane region" description="Helical" evidence="7">
    <location>
        <begin position="226"/>
        <end position="249"/>
    </location>
</feature>
<dbReference type="InterPro" id="IPR035906">
    <property type="entry name" value="MetI-like_sf"/>
</dbReference>
<dbReference type="Gene3D" id="1.10.3720.10">
    <property type="entry name" value="MetI-like"/>
    <property type="match status" value="1"/>
</dbReference>
<dbReference type="CDD" id="cd06261">
    <property type="entry name" value="TM_PBP2"/>
    <property type="match status" value="1"/>
</dbReference>
<feature type="transmembrane region" description="Helical" evidence="7">
    <location>
        <begin position="165"/>
        <end position="184"/>
    </location>
</feature>
<dbReference type="EMBL" id="JABAGJ010000009">
    <property type="protein sequence ID" value="NMF02950.1"/>
    <property type="molecule type" value="Genomic_DNA"/>
</dbReference>
<comment type="subcellular location">
    <subcellularLocation>
        <location evidence="1 7">Cell membrane</location>
        <topology evidence="1 7">Multi-pass membrane protein</topology>
    </subcellularLocation>
</comment>
<evidence type="ECO:0000256" key="7">
    <source>
        <dbReference type="RuleBase" id="RU363032"/>
    </source>
</evidence>
<evidence type="ECO:0000313" key="9">
    <source>
        <dbReference type="EMBL" id="NMF02950.1"/>
    </source>
</evidence>
<dbReference type="GO" id="GO:0071916">
    <property type="term" value="F:dipeptide transmembrane transporter activity"/>
    <property type="evidence" value="ECO:0007669"/>
    <property type="project" value="TreeGrafter"/>
</dbReference>
<feature type="domain" description="ABC transmembrane type-1" evidence="8">
    <location>
        <begin position="85"/>
        <end position="291"/>
    </location>
</feature>
<reference evidence="9 10" key="1">
    <citation type="submission" date="2020-04" db="EMBL/GenBank/DDBJ databases">
        <authorList>
            <person name="Hitch T.C.A."/>
            <person name="Wylensek D."/>
            <person name="Clavel T."/>
        </authorList>
    </citation>
    <scope>NUCLEOTIDE SEQUENCE [LARGE SCALE GENOMIC DNA]</scope>
    <source>
        <strain evidence="9 10">WCA-130-P53-4B</strain>
    </source>
</reference>
<dbReference type="InterPro" id="IPR045621">
    <property type="entry name" value="BPD_transp_1_N"/>
</dbReference>
<dbReference type="PROSITE" id="PS50928">
    <property type="entry name" value="ABC_TM1"/>
    <property type="match status" value="1"/>
</dbReference>
<feature type="transmembrane region" description="Helical" evidence="7">
    <location>
        <begin position="269"/>
        <end position="294"/>
    </location>
</feature>